<proteinExistence type="predicted"/>
<reference evidence="12" key="1">
    <citation type="submission" date="2021-12" db="EMBL/GenBank/DDBJ databases">
        <authorList>
            <person name="King R."/>
        </authorList>
    </citation>
    <scope>NUCLEOTIDE SEQUENCE</scope>
</reference>
<feature type="compositionally biased region" description="Polar residues" evidence="10">
    <location>
        <begin position="345"/>
        <end position="363"/>
    </location>
</feature>
<dbReference type="Gene3D" id="2.30.30.1190">
    <property type="match status" value="1"/>
</dbReference>
<evidence type="ECO:0000256" key="3">
    <source>
        <dbReference type="ARBA" id="ARBA00022771"/>
    </source>
</evidence>
<feature type="compositionally biased region" description="Basic and acidic residues" evidence="10">
    <location>
        <begin position="35"/>
        <end position="52"/>
    </location>
</feature>
<dbReference type="SUPFAM" id="SSF90229">
    <property type="entry name" value="CCCH zinc finger"/>
    <property type="match status" value="1"/>
</dbReference>
<feature type="compositionally biased region" description="Polar residues" evidence="10">
    <location>
        <begin position="371"/>
        <end position="383"/>
    </location>
</feature>
<dbReference type="SMART" id="SM00356">
    <property type="entry name" value="ZnF_C3H1"/>
    <property type="match status" value="1"/>
</dbReference>
<keyword evidence="2 9" id="KW-0479">Metal-binding</keyword>
<keyword evidence="13" id="KW-1185">Reference proteome</keyword>
<keyword evidence="5" id="KW-0539">Nucleus</keyword>
<dbReference type="InterPro" id="IPR041367">
    <property type="entry name" value="Znf-CCCH_4"/>
</dbReference>
<evidence type="ECO:0000256" key="7">
    <source>
        <dbReference type="ARBA" id="ARBA00039886"/>
    </source>
</evidence>
<dbReference type="GO" id="GO:0008270">
    <property type="term" value="F:zinc ion binding"/>
    <property type="evidence" value="ECO:0007669"/>
    <property type="project" value="UniProtKB-KW"/>
</dbReference>
<feature type="zinc finger region" description="C3H1-type" evidence="9">
    <location>
        <begin position="1"/>
        <end position="25"/>
    </location>
</feature>
<gene>
    <name evidence="12" type="ORF">BEMITA_LOCUS1277</name>
</gene>
<dbReference type="AlphaFoldDB" id="A0A9P0A0E3"/>
<dbReference type="PROSITE" id="PS50103">
    <property type="entry name" value="ZF_C3H1"/>
    <property type="match status" value="1"/>
</dbReference>
<evidence type="ECO:0000259" key="11">
    <source>
        <dbReference type="PROSITE" id="PS50103"/>
    </source>
</evidence>
<name>A0A9P0A0E3_BEMTA</name>
<evidence type="ECO:0000256" key="9">
    <source>
        <dbReference type="PROSITE-ProRule" id="PRU00723"/>
    </source>
</evidence>
<evidence type="ECO:0000256" key="5">
    <source>
        <dbReference type="ARBA" id="ARBA00023242"/>
    </source>
</evidence>
<protein>
    <recommendedName>
        <fullName evidence="7">Nucleoporin NUP42</fullName>
    </recommendedName>
    <alternativeName>
        <fullName evidence="8">Nucleoporin-like protein 2</fullName>
    </alternativeName>
</protein>
<dbReference type="InterPro" id="IPR036855">
    <property type="entry name" value="Znf_CCCH_sf"/>
</dbReference>
<evidence type="ECO:0000313" key="13">
    <source>
        <dbReference type="Proteomes" id="UP001152759"/>
    </source>
</evidence>
<accession>A0A9P0A0E3</accession>
<feature type="domain" description="C3H1-type" evidence="11">
    <location>
        <begin position="1"/>
        <end position="25"/>
    </location>
</feature>
<dbReference type="InterPro" id="IPR051767">
    <property type="entry name" value="Nucleoporin_NUP42"/>
</dbReference>
<evidence type="ECO:0000256" key="2">
    <source>
        <dbReference type="ARBA" id="ARBA00022723"/>
    </source>
</evidence>
<evidence type="ECO:0000256" key="4">
    <source>
        <dbReference type="ARBA" id="ARBA00022833"/>
    </source>
</evidence>
<dbReference type="GO" id="GO:0031965">
    <property type="term" value="C:nuclear membrane"/>
    <property type="evidence" value="ECO:0007669"/>
    <property type="project" value="UniProtKB-SubCell"/>
</dbReference>
<dbReference type="PANTHER" id="PTHR46527:SF1">
    <property type="entry name" value="NUCLEOPORIN NUP42"/>
    <property type="match status" value="1"/>
</dbReference>
<dbReference type="EMBL" id="OU963862">
    <property type="protein sequence ID" value="CAH0381655.1"/>
    <property type="molecule type" value="Genomic_DNA"/>
</dbReference>
<evidence type="ECO:0000256" key="1">
    <source>
        <dbReference type="ARBA" id="ARBA00004335"/>
    </source>
</evidence>
<evidence type="ECO:0000256" key="10">
    <source>
        <dbReference type="SAM" id="MobiDB-lite"/>
    </source>
</evidence>
<keyword evidence="3 9" id="KW-0863">Zinc-finger</keyword>
<evidence type="ECO:0000256" key="6">
    <source>
        <dbReference type="ARBA" id="ARBA00037262"/>
    </source>
</evidence>
<evidence type="ECO:0000256" key="8">
    <source>
        <dbReference type="ARBA" id="ARBA00042384"/>
    </source>
</evidence>
<sequence length="458" mass="49787">MALCRFFAQGYCRFGNNCRYEHSNYASYSQGNNRNYRDGGNRGDYRRNDNYHWQKGGKGGGGGNTEVDRIAQAIREEVIVIENGNMWPFTCYSPLAQNGNFKGWEDYSPEEMRYEMWKAYQTNTQDTYDKAVRTLHESFREKRRKLKTINQETLLEVRDYLNSSPESGYGILNNASYIFQSSTSVFGNSGSSQNFSFASAFGNTASQPSTAASDFSFSQAFSNPTTGSIFGGQTTNTGSIFGGQLPQSGVFGNSQASQQSSVFGQSQLQQQTSIFAQNPSQTTIFAQNQPAQNPPQTTVFAQNQPVPQASVFQNTGSIFGGSNAAAPSQSVFGNSFPNSAPAENAFTQPNSFSQNGGFQSEATRSGFGPANPQNNSSFPQVFPSNSQQSLFSNNAANNNGALTNVSAFPSIPSVGTNSSTSVFSPIDSLSEDELLAFKAQTFSFKKIPLSAPPESLCY</sequence>
<evidence type="ECO:0000313" key="12">
    <source>
        <dbReference type="EMBL" id="CAH0381655.1"/>
    </source>
</evidence>
<keyword evidence="4 9" id="KW-0862">Zinc</keyword>
<dbReference type="Proteomes" id="UP001152759">
    <property type="component" value="Chromosome 1"/>
</dbReference>
<feature type="region of interest" description="Disordered" evidence="10">
    <location>
        <begin position="334"/>
        <end position="384"/>
    </location>
</feature>
<feature type="region of interest" description="Disordered" evidence="10">
    <location>
        <begin position="31"/>
        <end position="64"/>
    </location>
</feature>
<comment type="subcellular location">
    <subcellularLocation>
        <location evidence="1">Nucleus membrane</location>
        <topology evidence="1">Peripheral membrane protein</topology>
        <orientation evidence="1">Cytoplasmic side</orientation>
    </subcellularLocation>
</comment>
<dbReference type="InterPro" id="IPR000571">
    <property type="entry name" value="Znf_CCCH"/>
</dbReference>
<dbReference type="PANTHER" id="PTHR46527">
    <property type="entry name" value="NUCLEOPORIN-LIKE PROTEIN 2"/>
    <property type="match status" value="1"/>
</dbReference>
<comment type="function">
    <text evidence="6">Required for the export of mRNAs containing poly(A) tails from the nucleus into the cytoplasm.</text>
</comment>
<dbReference type="Pfam" id="PF18044">
    <property type="entry name" value="zf-CCCH_4"/>
    <property type="match status" value="1"/>
</dbReference>
<organism evidence="12 13">
    <name type="scientific">Bemisia tabaci</name>
    <name type="common">Sweetpotato whitefly</name>
    <name type="synonym">Aleurodes tabaci</name>
    <dbReference type="NCBI Taxonomy" id="7038"/>
    <lineage>
        <taxon>Eukaryota</taxon>
        <taxon>Metazoa</taxon>
        <taxon>Ecdysozoa</taxon>
        <taxon>Arthropoda</taxon>
        <taxon>Hexapoda</taxon>
        <taxon>Insecta</taxon>
        <taxon>Pterygota</taxon>
        <taxon>Neoptera</taxon>
        <taxon>Paraneoptera</taxon>
        <taxon>Hemiptera</taxon>
        <taxon>Sternorrhyncha</taxon>
        <taxon>Aleyrodoidea</taxon>
        <taxon>Aleyrodidae</taxon>
        <taxon>Aleyrodinae</taxon>
        <taxon>Bemisia</taxon>
    </lineage>
</organism>